<evidence type="ECO:0000256" key="6">
    <source>
        <dbReference type="ARBA" id="ARBA00024036"/>
    </source>
</evidence>
<comment type="function">
    <text evidence="7">Binds and transfers iron-sulfur (Fe-S) clusters to target apoproteins. Can hydrolyze ATP.</text>
</comment>
<evidence type="ECO:0000256" key="1">
    <source>
        <dbReference type="ARBA" id="ARBA00022723"/>
    </source>
</evidence>
<protein>
    <recommendedName>
        <fullName evidence="7">Iron-sulfur cluster carrier protein</fullName>
    </recommendedName>
</protein>
<dbReference type="GO" id="GO:0016887">
    <property type="term" value="F:ATP hydrolysis activity"/>
    <property type="evidence" value="ECO:0007669"/>
    <property type="project" value="UniProtKB-UniRule"/>
</dbReference>
<dbReference type="GO" id="GO:0016226">
    <property type="term" value="P:iron-sulfur cluster assembly"/>
    <property type="evidence" value="ECO:0007669"/>
    <property type="project" value="InterPro"/>
</dbReference>
<keyword evidence="3 7" id="KW-0067">ATP-binding</keyword>
<keyword evidence="1 7" id="KW-0479">Metal-binding</keyword>
<dbReference type="EMBL" id="NBIM01000001">
    <property type="protein sequence ID" value="OXY82644.1"/>
    <property type="molecule type" value="Genomic_DNA"/>
</dbReference>
<dbReference type="InterPro" id="IPR033756">
    <property type="entry name" value="YlxH/NBP35"/>
</dbReference>
<dbReference type="OrthoDB" id="9809679at2"/>
<dbReference type="InterPro" id="IPR027417">
    <property type="entry name" value="P-loop_NTPase"/>
</dbReference>
<name>A0A233RGX9_9GAMM</name>
<dbReference type="SUPFAM" id="SSF52540">
    <property type="entry name" value="P-loop containing nucleoside triphosphate hydrolases"/>
    <property type="match status" value="1"/>
</dbReference>
<keyword evidence="9" id="KW-1185">Reference proteome</keyword>
<evidence type="ECO:0000256" key="4">
    <source>
        <dbReference type="ARBA" id="ARBA00023004"/>
    </source>
</evidence>
<dbReference type="Gene3D" id="3.40.50.300">
    <property type="entry name" value="P-loop containing nucleotide triphosphate hydrolases"/>
    <property type="match status" value="1"/>
</dbReference>
<keyword evidence="4 7" id="KW-0408">Iron</keyword>
<comment type="similarity">
    <text evidence="6 7">Belongs to the Mrp/NBP35 ATP-binding proteins family.</text>
</comment>
<reference evidence="8 9" key="1">
    <citation type="submission" date="2017-08" db="EMBL/GenBank/DDBJ databases">
        <title>A Genome Sequence of Oceanimonas doudoroffii ATCC 27123T.</title>
        <authorList>
            <person name="Brennan M.A."/>
            <person name="Maclea K.S."/>
            <person name="Mcclelland W.D."/>
            <person name="Trachtenberg A.M."/>
        </authorList>
    </citation>
    <scope>NUCLEOTIDE SEQUENCE [LARGE SCALE GENOMIC DNA]</scope>
    <source>
        <strain evidence="8 9">ATCC 27123</strain>
    </source>
</reference>
<evidence type="ECO:0000256" key="3">
    <source>
        <dbReference type="ARBA" id="ARBA00022840"/>
    </source>
</evidence>
<sequence length="357" mass="37617">MNIEPIRQRLSRFRPAHWAQDPVTAGMVRHIELQEGVLAISLALPFAHHNLLDELNTLNDELCALTAARAVNWQLQLEVATLAHANAAPAVAGVRNIIAVSSGKGGVGKSTTAVNLALALSRLGARVGILDADIYGPSIPVMLGVAGARPASDDGKTMQPVAAHGIRANSIGFLVGDDDATVWRGPMASKALSQILRETRWGELDYLVVDLPPGTGDIQLTIAQQVPTTAAVVVTTPQNVALADAVKGISMFNKVNIPVLGVIENMSYHQCSQCGHQESLFGEGGGEHLCSEHGVPLLGQMPLNATLCRQMDAGTPAVVAEPDGDVARRYLAMAGRLAAGLYFAGKAVPTTLYTRQV</sequence>
<evidence type="ECO:0000256" key="7">
    <source>
        <dbReference type="HAMAP-Rule" id="MF_02040"/>
    </source>
</evidence>
<comment type="caution">
    <text evidence="8">The sequence shown here is derived from an EMBL/GenBank/DDBJ whole genome shotgun (WGS) entry which is preliminary data.</text>
</comment>
<dbReference type="PANTHER" id="PTHR42961">
    <property type="entry name" value="IRON-SULFUR PROTEIN NUBPL"/>
    <property type="match status" value="1"/>
</dbReference>
<evidence type="ECO:0000313" key="9">
    <source>
        <dbReference type="Proteomes" id="UP000242757"/>
    </source>
</evidence>
<dbReference type="PANTHER" id="PTHR42961:SF2">
    <property type="entry name" value="IRON-SULFUR PROTEIN NUBPL"/>
    <property type="match status" value="1"/>
</dbReference>
<proteinExistence type="inferred from homology"/>
<dbReference type="Proteomes" id="UP000242757">
    <property type="component" value="Unassembled WGS sequence"/>
</dbReference>
<organism evidence="8 9">
    <name type="scientific">Oceanimonas doudoroffii</name>
    <dbReference type="NCBI Taxonomy" id="84158"/>
    <lineage>
        <taxon>Bacteria</taxon>
        <taxon>Pseudomonadati</taxon>
        <taxon>Pseudomonadota</taxon>
        <taxon>Gammaproteobacteria</taxon>
        <taxon>Aeromonadales</taxon>
        <taxon>Aeromonadaceae</taxon>
        <taxon>Oceanimonas</taxon>
    </lineage>
</organism>
<feature type="binding site" evidence="7">
    <location>
        <begin position="103"/>
        <end position="110"/>
    </location>
    <ligand>
        <name>ATP</name>
        <dbReference type="ChEBI" id="CHEBI:30616"/>
    </ligand>
</feature>
<keyword evidence="7" id="KW-0378">Hydrolase</keyword>
<dbReference type="GO" id="GO:0046872">
    <property type="term" value="F:metal ion binding"/>
    <property type="evidence" value="ECO:0007669"/>
    <property type="project" value="UniProtKB-KW"/>
</dbReference>
<accession>A0A233RGX9</accession>
<dbReference type="GO" id="GO:0051539">
    <property type="term" value="F:4 iron, 4 sulfur cluster binding"/>
    <property type="evidence" value="ECO:0007669"/>
    <property type="project" value="TreeGrafter"/>
</dbReference>
<dbReference type="GO" id="GO:0140663">
    <property type="term" value="F:ATP-dependent FeS chaperone activity"/>
    <property type="evidence" value="ECO:0007669"/>
    <property type="project" value="InterPro"/>
</dbReference>
<gene>
    <name evidence="8" type="ORF">B6S08_03755</name>
</gene>
<dbReference type="PROSITE" id="PS01215">
    <property type="entry name" value="MRP"/>
    <property type="match status" value="1"/>
</dbReference>
<dbReference type="FunFam" id="3.40.50.300:FF:000418">
    <property type="entry name" value="Iron-sulfur cluster carrier protein"/>
    <property type="match status" value="1"/>
</dbReference>
<dbReference type="GO" id="GO:0005829">
    <property type="term" value="C:cytosol"/>
    <property type="evidence" value="ECO:0007669"/>
    <property type="project" value="TreeGrafter"/>
</dbReference>
<dbReference type="HAMAP" id="MF_02040">
    <property type="entry name" value="Mrp_NBP35"/>
    <property type="match status" value="1"/>
</dbReference>
<dbReference type="InterPro" id="IPR044304">
    <property type="entry name" value="NUBPL-like"/>
</dbReference>
<dbReference type="AlphaFoldDB" id="A0A233RGX9"/>
<comment type="subunit">
    <text evidence="7">Homodimer.</text>
</comment>
<keyword evidence="2 7" id="KW-0547">Nucleotide-binding</keyword>
<dbReference type="NCBIfam" id="NF008669">
    <property type="entry name" value="PRK11670.1"/>
    <property type="match status" value="1"/>
</dbReference>
<dbReference type="GO" id="GO:0005524">
    <property type="term" value="F:ATP binding"/>
    <property type="evidence" value="ECO:0007669"/>
    <property type="project" value="UniProtKB-UniRule"/>
</dbReference>
<evidence type="ECO:0000256" key="5">
    <source>
        <dbReference type="ARBA" id="ARBA00023014"/>
    </source>
</evidence>
<evidence type="ECO:0000313" key="8">
    <source>
        <dbReference type="EMBL" id="OXY82644.1"/>
    </source>
</evidence>
<dbReference type="InterPro" id="IPR000808">
    <property type="entry name" value="Mrp-like_CS"/>
</dbReference>
<dbReference type="Pfam" id="PF10609">
    <property type="entry name" value="ParA"/>
    <property type="match status" value="1"/>
</dbReference>
<dbReference type="RefSeq" id="WP_094199424.1">
    <property type="nucleotide sequence ID" value="NZ_NBIM01000001.1"/>
</dbReference>
<dbReference type="CDD" id="cd02037">
    <property type="entry name" value="Mrp_NBP35"/>
    <property type="match status" value="1"/>
</dbReference>
<dbReference type="InterPro" id="IPR019591">
    <property type="entry name" value="Mrp/NBP35_ATP-bd"/>
</dbReference>
<evidence type="ECO:0000256" key="2">
    <source>
        <dbReference type="ARBA" id="ARBA00022741"/>
    </source>
</evidence>
<keyword evidence="5 7" id="KW-0411">Iron-sulfur</keyword>